<dbReference type="AlphaFoldDB" id="A0A1Y0B1G1"/>
<keyword evidence="1" id="KW-0496">Mitochondrion</keyword>
<geneLocation type="mitochondrion" evidence="1"/>
<reference evidence="1" key="1">
    <citation type="submission" date="2017-03" db="EMBL/GenBank/DDBJ databases">
        <title>The mitochondrial genome of the carnivorous plant Utricularia reniformis (Lentibulariaceae): structure, comparative analysis and evolutionary landmarks.</title>
        <authorList>
            <person name="Silva S.R."/>
            <person name="Alvarenga D.O."/>
            <person name="Michael T.P."/>
            <person name="Miranda V.F.O."/>
            <person name="Varani A.M."/>
        </authorList>
    </citation>
    <scope>NUCLEOTIDE SEQUENCE</scope>
</reference>
<gene>
    <name evidence="1" type="ORF">AEK19_MT1060</name>
</gene>
<proteinExistence type="predicted"/>
<sequence>MERTQQVLTDQLPKCPCLGQGVKSFDKLF</sequence>
<protein>
    <submittedName>
        <fullName evidence="1">Uncharacterized protein</fullName>
    </submittedName>
</protein>
<name>A0A1Y0B1G1_9LAMI</name>
<accession>A0A1Y0B1G1</accession>
<evidence type="ECO:0000313" key="1">
    <source>
        <dbReference type="EMBL" id="ART31282.1"/>
    </source>
</evidence>
<organism evidence="1">
    <name type="scientific">Utricularia reniformis</name>
    <dbReference type="NCBI Taxonomy" id="192314"/>
    <lineage>
        <taxon>Eukaryota</taxon>
        <taxon>Viridiplantae</taxon>
        <taxon>Streptophyta</taxon>
        <taxon>Embryophyta</taxon>
        <taxon>Tracheophyta</taxon>
        <taxon>Spermatophyta</taxon>
        <taxon>Magnoliopsida</taxon>
        <taxon>eudicotyledons</taxon>
        <taxon>Gunneridae</taxon>
        <taxon>Pentapetalae</taxon>
        <taxon>asterids</taxon>
        <taxon>lamiids</taxon>
        <taxon>Lamiales</taxon>
        <taxon>Lentibulariaceae</taxon>
        <taxon>Utricularia</taxon>
    </lineage>
</organism>
<dbReference type="EMBL" id="KY774314">
    <property type="protein sequence ID" value="ART31282.1"/>
    <property type="molecule type" value="Genomic_DNA"/>
</dbReference>